<dbReference type="PANTHER" id="PTHR32134:SF169">
    <property type="entry name" value="FNIP REPEAT-CONTAINING PROTEIN-RELATED"/>
    <property type="match status" value="1"/>
</dbReference>
<dbReference type="VEuPathDB" id="AmoebaDB:DICPUDRAFT_146461"/>
<name>F0Z614_DICPU</name>
<dbReference type="Pfam" id="PF05725">
    <property type="entry name" value="FNIP"/>
    <property type="match status" value="5"/>
</dbReference>
<protein>
    <recommendedName>
        <fullName evidence="4">FNIP repeat-containing protein</fullName>
    </recommendedName>
</protein>
<dbReference type="EMBL" id="GL870941">
    <property type="protein sequence ID" value="EGC40520.1"/>
    <property type="molecule type" value="Genomic_DNA"/>
</dbReference>
<dbReference type="GeneID" id="10503315"/>
<proteinExistence type="predicted"/>
<reference evidence="3" key="1">
    <citation type="journal article" date="2011" name="Genome Biol.">
        <title>Comparative genomics of the social amoebae Dictyostelium discoideum and Dictyostelium purpureum.</title>
        <authorList>
            <consortium name="US DOE Joint Genome Institute (JGI-PGF)"/>
            <person name="Sucgang R."/>
            <person name="Kuo A."/>
            <person name="Tian X."/>
            <person name="Salerno W."/>
            <person name="Parikh A."/>
            <person name="Feasley C.L."/>
            <person name="Dalin E."/>
            <person name="Tu H."/>
            <person name="Huang E."/>
            <person name="Barry K."/>
            <person name="Lindquist E."/>
            <person name="Shapiro H."/>
            <person name="Bruce D."/>
            <person name="Schmutz J."/>
            <person name="Salamov A."/>
            <person name="Fey P."/>
            <person name="Gaudet P."/>
            <person name="Anjard C."/>
            <person name="Babu M.M."/>
            <person name="Basu S."/>
            <person name="Bushmanova Y."/>
            <person name="van der Wel H."/>
            <person name="Katoh-Kurasawa M."/>
            <person name="Dinh C."/>
            <person name="Coutinho P.M."/>
            <person name="Saito T."/>
            <person name="Elias M."/>
            <person name="Schaap P."/>
            <person name="Kay R.R."/>
            <person name="Henrissat B."/>
            <person name="Eichinger L."/>
            <person name="Rivero F."/>
            <person name="Putnam N.H."/>
            <person name="West C.M."/>
            <person name="Loomis W.F."/>
            <person name="Chisholm R.L."/>
            <person name="Shaulsky G."/>
            <person name="Strassmann J.E."/>
            <person name="Queller D.C."/>
            <person name="Kuspa A."/>
            <person name="Grigoriev I.V."/>
        </authorList>
    </citation>
    <scope>NUCLEOTIDE SEQUENCE [LARGE SCALE GENOMIC DNA]</scope>
    <source>
        <strain evidence="3">QSDP1</strain>
    </source>
</reference>
<dbReference type="InParanoid" id="F0Z614"/>
<organism evidence="2 3">
    <name type="scientific">Dictyostelium purpureum</name>
    <name type="common">Slime mold</name>
    <dbReference type="NCBI Taxonomy" id="5786"/>
    <lineage>
        <taxon>Eukaryota</taxon>
        <taxon>Amoebozoa</taxon>
        <taxon>Evosea</taxon>
        <taxon>Eumycetozoa</taxon>
        <taxon>Dictyostelia</taxon>
        <taxon>Dictyosteliales</taxon>
        <taxon>Dictyosteliaceae</taxon>
        <taxon>Dictyostelium</taxon>
    </lineage>
</organism>
<dbReference type="KEGG" id="dpp:DICPUDRAFT_146461"/>
<gene>
    <name evidence="2" type="ORF">DICPUDRAFT_146461</name>
</gene>
<keyword evidence="3" id="KW-1185">Reference proteome</keyword>
<dbReference type="Proteomes" id="UP000001064">
    <property type="component" value="Unassembled WGS sequence"/>
</dbReference>
<evidence type="ECO:0000313" key="2">
    <source>
        <dbReference type="EMBL" id="EGC40520.1"/>
    </source>
</evidence>
<evidence type="ECO:0008006" key="4">
    <source>
        <dbReference type="Google" id="ProtNLM"/>
    </source>
</evidence>
<dbReference type="SUPFAM" id="SSF52058">
    <property type="entry name" value="L domain-like"/>
    <property type="match status" value="1"/>
</dbReference>
<evidence type="ECO:0000313" key="3">
    <source>
        <dbReference type="Proteomes" id="UP000001064"/>
    </source>
</evidence>
<dbReference type="AlphaFoldDB" id="F0Z614"/>
<evidence type="ECO:0000256" key="1">
    <source>
        <dbReference type="ARBA" id="ARBA00022737"/>
    </source>
</evidence>
<dbReference type="Gene3D" id="3.80.10.10">
    <property type="entry name" value="Ribonuclease Inhibitor"/>
    <property type="match status" value="1"/>
</dbReference>
<keyword evidence="1" id="KW-0677">Repeat</keyword>
<dbReference type="PANTHER" id="PTHR32134">
    <property type="entry name" value="FNIP REPEAT-CONTAINING PROTEIN"/>
    <property type="match status" value="1"/>
</dbReference>
<sequence>MDNVFFKVWRNKVIRKIILYHTKLYKQNRLISIEYIDKLRNFPHRNYILELIVKTSSGDALKVGDIPASVQKISFQTYFYQEIDIGFFPNGLKSLDFGKWFNKDLSGGRLPPLLETLKLGRSFNQKFSHGDLPDSLTDIRFSFSYSFNLGGGIIPRRVKKLSLPSYRFKIEKDDIPETVQKLWLGGCQQIQPNTLPSNLQFLSCKVDFVPDALPLSLKVLKIKNSCQLPKLNKGDIPPLVEELKIGGISEPLEPGVLPPSITKLTFTSSSLFTKGTLPPFLKELVFDYYNEPISKDCLPTSLEILSFGDVFDQPLNFIPNNLKKLTLGFFYNQNINVGDLPSSLTSLTLNGYYNPDTMHIPDSVTELIENY</sequence>
<dbReference type="RefSeq" id="XP_003282856.1">
    <property type="nucleotide sequence ID" value="XM_003282808.1"/>
</dbReference>
<accession>F0Z614</accession>
<dbReference type="InterPro" id="IPR032675">
    <property type="entry name" value="LRR_dom_sf"/>
</dbReference>
<dbReference type="InterPro" id="IPR051251">
    <property type="entry name" value="STK_FNIP-Repeat"/>
</dbReference>
<dbReference type="OMA" id="FRIENNN"/>
<dbReference type="InterPro" id="IPR008615">
    <property type="entry name" value="FNIP"/>
</dbReference>